<comment type="caution">
    <text evidence="1">The sequence shown here is derived from an EMBL/GenBank/DDBJ whole genome shotgun (WGS) entry which is preliminary data.</text>
</comment>
<evidence type="ECO:0000313" key="1">
    <source>
        <dbReference type="EMBL" id="GBM56558.1"/>
    </source>
</evidence>
<name>A0A4Y2GVL7_ARAVE</name>
<proteinExistence type="predicted"/>
<keyword evidence="2" id="KW-1185">Reference proteome</keyword>
<organism evidence="1 2">
    <name type="scientific">Araneus ventricosus</name>
    <name type="common">Orbweaver spider</name>
    <name type="synonym">Epeira ventricosa</name>
    <dbReference type="NCBI Taxonomy" id="182803"/>
    <lineage>
        <taxon>Eukaryota</taxon>
        <taxon>Metazoa</taxon>
        <taxon>Ecdysozoa</taxon>
        <taxon>Arthropoda</taxon>
        <taxon>Chelicerata</taxon>
        <taxon>Arachnida</taxon>
        <taxon>Araneae</taxon>
        <taxon>Araneomorphae</taxon>
        <taxon>Entelegynae</taxon>
        <taxon>Araneoidea</taxon>
        <taxon>Araneidae</taxon>
        <taxon>Araneus</taxon>
    </lineage>
</organism>
<dbReference type="Proteomes" id="UP000499080">
    <property type="component" value="Unassembled WGS sequence"/>
</dbReference>
<gene>
    <name evidence="1" type="ORF">AVEN_38709_1</name>
</gene>
<dbReference type="AlphaFoldDB" id="A0A4Y2GVL7"/>
<protein>
    <submittedName>
        <fullName evidence="1">Uncharacterized protein</fullName>
    </submittedName>
</protein>
<dbReference type="EMBL" id="BGPR01001551">
    <property type="protein sequence ID" value="GBM56558.1"/>
    <property type="molecule type" value="Genomic_DNA"/>
</dbReference>
<reference evidence="1 2" key="1">
    <citation type="journal article" date="2019" name="Sci. Rep.">
        <title>Orb-weaving spider Araneus ventricosus genome elucidates the spidroin gene catalogue.</title>
        <authorList>
            <person name="Kono N."/>
            <person name="Nakamura H."/>
            <person name="Ohtoshi R."/>
            <person name="Moran D.A.P."/>
            <person name="Shinohara A."/>
            <person name="Yoshida Y."/>
            <person name="Fujiwara M."/>
            <person name="Mori M."/>
            <person name="Tomita M."/>
            <person name="Arakawa K."/>
        </authorList>
    </citation>
    <scope>NUCLEOTIDE SEQUENCE [LARGE SCALE GENOMIC DNA]</scope>
</reference>
<accession>A0A4Y2GVL7</accession>
<evidence type="ECO:0000313" key="2">
    <source>
        <dbReference type="Proteomes" id="UP000499080"/>
    </source>
</evidence>
<sequence>MIFDLKNSLSECDDALLRAKVWSLERENASVRAKIELNTEVASSIKELLPKIDDLKMNNSQTLKEELPKIIKQTACEDISNIVKTANLEILEQVKKKSRDETRSFAPVVFQSKNLRRGVSPSFKSLTPLGS</sequence>